<dbReference type="EMBL" id="SGJD01000154">
    <property type="protein sequence ID" value="KAB0406662.1"/>
    <property type="molecule type" value="Genomic_DNA"/>
</dbReference>
<dbReference type="GO" id="GO:0003724">
    <property type="term" value="F:RNA helicase activity"/>
    <property type="evidence" value="ECO:0007669"/>
    <property type="project" value="UniProtKB-EC"/>
</dbReference>
<protein>
    <recommendedName>
        <fullName evidence="1">RNA helicase</fullName>
        <ecNumber evidence="1">3.6.4.13</ecNumber>
    </recommendedName>
</protein>
<dbReference type="InterPro" id="IPR027417">
    <property type="entry name" value="P-loop_NTPase"/>
</dbReference>
<dbReference type="InterPro" id="IPR050079">
    <property type="entry name" value="DEAD_box_RNA_helicase"/>
</dbReference>
<feature type="domain" description="Helicase C-terminal" evidence="9">
    <location>
        <begin position="266"/>
        <end position="461"/>
    </location>
</feature>
<evidence type="ECO:0000313" key="12">
    <source>
        <dbReference type="Proteomes" id="UP000437017"/>
    </source>
</evidence>
<dbReference type="GO" id="GO:0005829">
    <property type="term" value="C:cytosol"/>
    <property type="evidence" value="ECO:0007669"/>
    <property type="project" value="TreeGrafter"/>
</dbReference>
<keyword evidence="2" id="KW-0547">Nucleotide-binding</keyword>
<organism evidence="11 12">
    <name type="scientific">Balaenoptera physalus</name>
    <name type="common">Fin whale</name>
    <name type="synonym">Balaena physalus</name>
    <dbReference type="NCBI Taxonomy" id="9770"/>
    <lineage>
        <taxon>Eukaryota</taxon>
        <taxon>Metazoa</taxon>
        <taxon>Chordata</taxon>
        <taxon>Craniata</taxon>
        <taxon>Vertebrata</taxon>
        <taxon>Euteleostomi</taxon>
        <taxon>Mammalia</taxon>
        <taxon>Eutheria</taxon>
        <taxon>Laurasiatheria</taxon>
        <taxon>Artiodactyla</taxon>
        <taxon>Whippomorpha</taxon>
        <taxon>Cetacea</taxon>
        <taxon>Mysticeti</taxon>
        <taxon>Balaenopteridae</taxon>
        <taxon>Balaenoptera</taxon>
    </lineage>
</organism>
<feature type="region of interest" description="Disordered" evidence="7">
    <location>
        <begin position="1"/>
        <end position="24"/>
    </location>
</feature>
<feature type="short sequence motif" description="Q motif" evidence="6">
    <location>
        <begin position="71"/>
        <end position="99"/>
    </location>
</feature>
<keyword evidence="4" id="KW-0347">Helicase</keyword>
<dbReference type="GO" id="GO:0016787">
    <property type="term" value="F:hydrolase activity"/>
    <property type="evidence" value="ECO:0007669"/>
    <property type="project" value="UniProtKB-KW"/>
</dbReference>
<dbReference type="OrthoDB" id="10261904at2759"/>
<evidence type="ECO:0000256" key="1">
    <source>
        <dbReference type="ARBA" id="ARBA00012552"/>
    </source>
</evidence>
<evidence type="ECO:0000313" key="11">
    <source>
        <dbReference type="EMBL" id="KAB0406662.1"/>
    </source>
</evidence>
<feature type="non-terminal residue" evidence="11">
    <location>
        <position position="1"/>
    </location>
</feature>
<proteinExistence type="predicted"/>
<dbReference type="InterPro" id="IPR011545">
    <property type="entry name" value="DEAD/DEAH_box_helicase_dom"/>
</dbReference>
<dbReference type="CDD" id="cd18787">
    <property type="entry name" value="SF2_C_DEAD"/>
    <property type="match status" value="1"/>
</dbReference>
<evidence type="ECO:0000259" key="9">
    <source>
        <dbReference type="PROSITE" id="PS51194"/>
    </source>
</evidence>
<feature type="domain" description="Helicase ATP-binding" evidence="8">
    <location>
        <begin position="102"/>
        <end position="255"/>
    </location>
</feature>
<evidence type="ECO:0000256" key="5">
    <source>
        <dbReference type="ARBA" id="ARBA00022840"/>
    </source>
</evidence>
<evidence type="ECO:0000256" key="6">
    <source>
        <dbReference type="PROSITE-ProRule" id="PRU00552"/>
    </source>
</evidence>
<dbReference type="Gene3D" id="3.40.50.300">
    <property type="entry name" value="P-loop containing nucleotide triphosphate hydrolases"/>
    <property type="match status" value="2"/>
</dbReference>
<dbReference type="Pfam" id="PF00271">
    <property type="entry name" value="Helicase_C"/>
    <property type="match status" value="1"/>
</dbReference>
<dbReference type="PANTHER" id="PTHR47959">
    <property type="entry name" value="ATP-DEPENDENT RNA HELICASE RHLE-RELATED"/>
    <property type="match status" value="1"/>
</dbReference>
<feature type="domain" description="DEAD-box RNA helicase Q" evidence="10">
    <location>
        <begin position="71"/>
        <end position="99"/>
    </location>
</feature>
<keyword evidence="12" id="KW-1185">Reference proteome</keyword>
<reference evidence="11 12" key="1">
    <citation type="journal article" date="2019" name="PLoS ONE">
        <title>Genomic analyses reveal an absence of contemporary introgressive admixture between fin whales and blue whales, despite known hybrids.</title>
        <authorList>
            <person name="Westbury M.V."/>
            <person name="Petersen B."/>
            <person name="Lorenzen E.D."/>
        </authorList>
    </citation>
    <scope>NUCLEOTIDE SEQUENCE [LARGE SCALE GENOMIC DNA]</scope>
    <source>
        <strain evidence="11">FinWhale-01</strain>
    </source>
</reference>
<keyword evidence="5" id="KW-0067">ATP-binding</keyword>
<dbReference type="AlphaFoldDB" id="A0A6A1QDB1"/>
<dbReference type="PROSITE" id="PS51195">
    <property type="entry name" value="Q_MOTIF"/>
    <property type="match status" value="1"/>
</dbReference>
<dbReference type="CDD" id="cd17955">
    <property type="entry name" value="DEADc_DDX49"/>
    <property type="match status" value="1"/>
</dbReference>
<dbReference type="PANTHER" id="PTHR47959:SF25">
    <property type="entry name" value="RNA HELICASE"/>
    <property type="match status" value="1"/>
</dbReference>
<sequence>ASVIRFDPESQQDSGKSGKDVVEARNGNELAEGGTRQEADPINWKAFLTSSTRAGSTAHTGAYTGLAARMAGFAELGLSSWLVEQCRQLGLKQPTPVQLGCIPAILEGRDCLGCAKTGSGKTAAFVLPILQKLSEDPYGIFCLVLTPTRELAYQIAEQFRVLGKPLGLKDCIIVGGMDMVAQALELSRKPHVVIATPGRLADHLRSSNTFSIKKIRFLTILAAVPARRQTLLFSATLTDTLRELQGLATNQPFFWEAQAPVRTVEQLDQRYLLVPEKVKDAYLVHLIQNFQDEHEDWSIIIFTNTCKTCQILCMMLRKFNFPTVALHSMMKQKERFAALAKFKSSIYRILIATDVASRGLDIPTVQPGCVPTGRQGQAITLVTQYDIHLVHAIEEQIKKKLEEFSVEESEVLQILTQVNVVRRECEIDPDLEAKRKAELAKIKQKNRRFKEKVEQALQRQKASGAGRRGCPSRAQPEACLSPAPAQGPA</sequence>
<dbReference type="InterPro" id="IPR014014">
    <property type="entry name" value="RNA_helicase_DEAD_Q_motif"/>
</dbReference>
<dbReference type="EC" id="3.6.4.13" evidence="1"/>
<dbReference type="InterPro" id="IPR001650">
    <property type="entry name" value="Helicase_C-like"/>
</dbReference>
<evidence type="ECO:0000256" key="3">
    <source>
        <dbReference type="ARBA" id="ARBA00022801"/>
    </source>
</evidence>
<evidence type="ECO:0000256" key="7">
    <source>
        <dbReference type="SAM" id="MobiDB-lite"/>
    </source>
</evidence>
<feature type="region of interest" description="Disordered" evidence="7">
    <location>
        <begin position="453"/>
        <end position="489"/>
    </location>
</feature>
<dbReference type="SMART" id="SM00487">
    <property type="entry name" value="DEXDc"/>
    <property type="match status" value="1"/>
</dbReference>
<dbReference type="SUPFAM" id="SSF52540">
    <property type="entry name" value="P-loop containing nucleoside triphosphate hydrolases"/>
    <property type="match status" value="2"/>
</dbReference>
<dbReference type="GO" id="GO:0003676">
    <property type="term" value="F:nucleic acid binding"/>
    <property type="evidence" value="ECO:0007669"/>
    <property type="project" value="InterPro"/>
</dbReference>
<evidence type="ECO:0000259" key="8">
    <source>
        <dbReference type="PROSITE" id="PS51192"/>
    </source>
</evidence>
<evidence type="ECO:0000256" key="4">
    <source>
        <dbReference type="ARBA" id="ARBA00022806"/>
    </source>
</evidence>
<dbReference type="InterPro" id="IPR014001">
    <property type="entry name" value="Helicase_ATP-bd"/>
</dbReference>
<dbReference type="Proteomes" id="UP000437017">
    <property type="component" value="Unassembled WGS sequence"/>
</dbReference>
<gene>
    <name evidence="11" type="ORF">E2I00_018669</name>
</gene>
<dbReference type="GO" id="GO:0005524">
    <property type="term" value="F:ATP binding"/>
    <property type="evidence" value="ECO:0007669"/>
    <property type="project" value="UniProtKB-KW"/>
</dbReference>
<name>A0A6A1QDB1_BALPH</name>
<evidence type="ECO:0000259" key="10">
    <source>
        <dbReference type="PROSITE" id="PS51195"/>
    </source>
</evidence>
<comment type="caution">
    <text evidence="11">The sequence shown here is derived from an EMBL/GenBank/DDBJ whole genome shotgun (WGS) entry which is preliminary data.</text>
</comment>
<accession>A0A6A1QDB1</accession>
<dbReference type="SMART" id="SM00490">
    <property type="entry name" value="HELICc"/>
    <property type="match status" value="1"/>
</dbReference>
<keyword evidence="3" id="KW-0378">Hydrolase</keyword>
<dbReference type="PROSITE" id="PS51194">
    <property type="entry name" value="HELICASE_CTER"/>
    <property type="match status" value="1"/>
</dbReference>
<dbReference type="Pfam" id="PF00270">
    <property type="entry name" value="DEAD"/>
    <property type="match status" value="1"/>
</dbReference>
<dbReference type="PROSITE" id="PS51192">
    <property type="entry name" value="HELICASE_ATP_BIND_1"/>
    <property type="match status" value="1"/>
</dbReference>
<evidence type="ECO:0000256" key="2">
    <source>
        <dbReference type="ARBA" id="ARBA00022741"/>
    </source>
</evidence>